<keyword evidence="2" id="KW-1185">Reference proteome</keyword>
<evidence type="ECO:0000313" key="1">
    <source>
        <dbReference type="EMBL" id="KAJ4339769.1"/>
    </source>
</evidence>
<evidence type="ECO:0000313" key="2">
    <source>
        <dbReference type="Proteomes" id="UP001140562"/>
    </source>
</evidence>
<comment type="caution">
    <text evidence="1">The sequence shown here is derived from an EMBL/GenBank/DDBJ whole genome shotgun (WGS) entry which is preliminary data.</text>
</comment>
<sequence>MNDEVKYEVRKAFISKMTRLQQLYSNEYPYCNLAYSAKTYDVEIALRLPKHYFPPLLPPPFSQTTTVIDAIALSLVELLPKSTRFITLTIQPHPHGTISTFERYFDNVWTALDDCFKRAIRDAKEGKTDLQALSIFSGDPIALVPEVGYFGFTSKLHSIVVPGVRFTYDRTFHFRMRIVLDPRQGYLLLKMRMLGCLKRRVKLYIAWKR</sequence>
<name>A0A9W8X451_9PLEO</name>
<dbReference type="Proteomes" id="UP001140562">
    <property type="component" value="Unassembled WGS sequence"/>
</dbReference>
<organism evidence="1 2">
    <name type="scientific">Didymella glomerata</name>
    <dbReference type="NCBI Taxonomy" id="749621"/>
    <lineage>
        <taxon>Eukaryota</taxon>
        <taxon>Fungi</taxon>
        <taxon>Dikarya</taxon>
        <taxon>Ascomycota</taxon>
        <taxon>Pezizomycotina</taxon>
        <taxon>Dothideomycetes</taxon>
        <taxon>Pleosporomycetidae</taxon>
        <taxon>Pleosporales</taxon>
        <taxon>Pleosporineae</taxon>
        <taxon>Didymellaceae</taxon>
        <taxon>Didymella</taxon>
    </lineage>
</organism>
<dbReference type="AlphaFoldDB" id="A0A9W8X451"/>
<reference evidence="1" key="1">
    <citation type="submission" date="2022-10" db="EMBL/GenBank/DDBJ databases">
        <title>Tapping the CABI collections for fungal endophytes: first genome assemblies for Collariella, Neodidymelliopsis, Ascochyta clinopodiicola, Didymella pomorum, Didymosphaeria variabile, Neocosmospora piperis and Neocucurbitaria cava.</title>
        <authorList>
            <person name="Hill R."/>
        </authorList>
    </citation>
    <scope>NUCLEOTIDE SEQUENCE</scope>
    <source>
        <strain evidence="1">IMI 360193</strain>
    </source>
</reference>
<accession>A0A9W8X451</accession>
<gene>
    <name evidence="1" type="ORF">N0V87_002969</name>
</gene>
<protein>
    <submittedName>
        <fullName evidence="1">Uncharacterized protein</fullName>
    </submittedName>
</protein>
<proteinExistence type="predicted"/>
<dbReference type="EMBL" id="JAPEUV010000020">
    <property type="protein sequence ID" value="KAJ4339769.1"/>
    <property type="molecule type" value="Genomic_DNA"/>
</dbReference>